<proteinExistence type="predicted"/>
<dbReference type="EMBL" id="JAFLEQ010000014">
    <property type="protein sequence ID" value="MBN9644519.1"/>
    <property type="molecule type" value="Genomic_DNA"/>
</dbReference>
<dbReference type="SUPFAM" id="SSF48498">
    <property type="entry name" value="Tetracyclin repressor-like, C-terminal domain"/>
    <property type="match status" value="1"/>
</dbReference>
<gene>
    <name evidence="2" type="ORF">JZY06_07830</name>
</gene>
<dbReference type="Proteomes" id="UP000664332">
    <property type="component" value="Unassembled WGS sequence"/>
</dbReference>
<accession>A0A939E152</accession>
<evidence type="ECO:0000313" key="3">
    <source>
        <dbReference type="Proteomes" id="UP000664332"/>
    </source>
</evidence>
<evidence type="ECO:0000256" key="1">
    <source>
        <dbReference type="SAM" id="MobiDB-lite"/>
    </source>
</evidence>
<protein>
    <submittedName>
        <fullName evidence="2">TetR/AcrR family transcriptional regulator</fullName>
    </submittedName>
</protein>
<reference evidence="2" key="1">
    <citation type="submission" date="2021-03" db="EMBL/GenBank/DDBJ databases">
        <authorList>
            <person name="Sun Q."/>
        </authorList>
    </citation>
    <scope>NUCLEOTIDE SEQUENCE</scope>
    <source>
        <strain evidence="2">CCM 8862</strain>
    </source>
</reference>
<dbReference type="AlphaFoldDB" id="A0A939E152"/>
<feature type="region of interest" description="Disordered" evidence="1">
    <location>
        <begin position="203"/>
        <end position="233"/>
    </location>
</feature>
<dbReference type="InterPro" id="IPR009057">
    <property type="entry name" value="Homeodomain-like_sf"/>
</dbReference>
<sequence>MTAAPSRIGRKPVFNKDSLGAAGLKVGLLDITVAAVAKEVGVRSSALYRLVNDRTDLVVLAVEKIASLTPLLPGHGSWQEVLRDFADRLWGICESYPGFSSVLLTAPGTTAAFTPHLAGVRDQLVAHGFTDRQASFALAVVGDCVVGTHKVIDAIPGPADDNGRTGDAPGYARPADPATWQRDYLSVKLDFLITSLGDNRPSTPVITTADPAGATRLPAAEARPSVPAGDFTG</sequence>
<dbReference type="RefSeq" id="WP_207279002.1">
    <property type="nucleotide sequence ID" value="NZ_JAFLEQ010000014.1"/>
</dbReference>
<evidence type="ECO:0000313" key="2">
    <source>
        <dbReference type="EMBL" id="MBN9644519.1"/>
    </source>
</evidence>
<comment type="caution">
    <text evidence="2">The sequence shown here is derived from an EMBL/GenBank/DDBJ whole genome shotgun (WGS) entry which is preliminary data.</text>
</comment>
<organism evidence="2 3">
    <name type="scientific">Corynebacterium mendelii</name>
    <dbReference type="NCBI Taxonomy" id="2765362"/>
    <lineage>
        <taxon>Bacteria</taxon>
        <taxon>Bacillati</taxon>
        <taxon>Actinomycetota</taxon>
        <taxon>Actinomycetes</taxon>
        <taxon>Mycobacteriales</taxon>
        <taxon>Corynebacteriaceae</taxon>
        <taxon>Corynebacterium</taxon>
    </lineage>
</organism>
<dbReference type="Gene3D" id="1.10.357.10">
    <property type="entry name" value="Tetracycline Repressor, domain 2"/>
    <property type="match status" value="1"/>
</dbReference>
<name>A0A939E152_9CORY</name>
<dbReference type="SUPFAM" id="SSF46689">
    <property type="entry name" value="Homeodomain-like"/>
    <property type="match status" value="1"/>
</dbReference>
<dbReference type="InterPro" id="IPR036271">
    <property type="entry name" value="Tet_transcr_reg_TetR-rel_C_sf"/>
</dbReference>
<keyword evidence="3" id="KW-1185">Reference proteome</keyword>